<organism evidence="4 5">
    <name type="scientific">Reichenbachiella faecimaris</name>
    <dbReference type="NCBI Taxonomy" id="692418"/>
    <lineage>
        <taxon>Bacteria</taxon>
        <taxon>Pseudomonadati</taxon>
        <taxon>Bacteroidota</taxon>
        <taxon>Cytophagia</taxon>
        <taxon>Cytophagales</taxon>
        <taxon>Reichenbachiellaceae</taxon>
        <taxon>Reichenbachiella</taxon>
    </lineage>
</organism>
<dbReference type="PANTHER" id="PTHR43695:SF1">
    <property type="entry name" value="RHAMNOGALACTURONAN ACETYLESTERASE"/>
    <property type="match status" value="1"/>
</dbReference>
<name>A0A1W2G7G9_REIFA</name>
<dbReference type="EMBL" id="FWYF01000001">
    <property type="protein sequence ID" value="SMD32288.1"/>
    <property type="molecule type" value="Genomic_DNA"/>
</dbReference>
<dbReference type="OrthoDB" id="9807041at2"/>
<dbReference type="AlphaFoldDB" id="A0A1W2G7G9"/>
<evidence type="ECO:0000259" key="3">
    <source>
        <dbReference type="Pfam" id="PF13472"/>
    </source>
</evidence>
<proteinExistence type="inferred from homology"/>
<dbReference type="InterPro" id="IPR037459">
    <property type="entry name" value="RhgT-like"/>
</dbReference>
<feature type="domain" description="SGNH hydrolase-type esterase" evidence="3">
    <location>
        <begin position="26"/>
        <end position="220"/>
    </location>
</feature>
<dbReference type="InterPro" id="IPR013830">
    <property type="entry name" value="SGNH_hydro"/>
</dbReference>
<sequence>MRFFQICLLVVCLSACQPEEYTLHLVGDSTMADKDNPETNPEFGWGQVLPKCFDDQVTVVNHAKNGRSTKSFINEGRWQKVVEELDAGDYVFIQFGHNDQKVQHPKRYTNPYSGYRFNLEKMIRETKSKGAIPVMFSSIVRRNFNEHGVLEDTHGAYPFVARSVASEMNVPFVDMQVVTENLVNQLGEEPSKELYLWIEPGTNEYYPDGKHDNTHFSKKGAIKMCQLVIEEIKKYRFNFLENLKN</sequence>
<gene>
    <name evidence="4" type="ORF">SAMN04488029_0631</name>
</gene>
<comment type="similarity">
    <text evidence="1">Belongs to the 'GDSL' lipolytic enzyme family.</text>
</comment>
<reference evidence="4 5" key="1">
    <citation type="submission" date="2017-04" db="EMBL/GenBank/DDBJ databases">
        <authorList>
            <person name="Afonso C.L."/>
            <person name="Miller P.J."/>
            <person name="Scott M.A."/>
            <person name="Spackman E."/>
            <person name="Goraichik I."/>
            <person name="Dimitrov K.M."/>
            <person name="Suarez D.L."/>
            <person name="Swayne D.E."/>
        </authorList>
    </citation>
    <scope>NUCLEOTIDE SEQUENCE [LARGE SCALE GENOMIC DNA]</scope>
    <source>
        <strain evidence="4 5">DSM 26133</strain>
    </source>
</reference>
<accession>A0A1W2G7G9</accession>
<dbReference type="CDD" id="cd01821">
    <property type="entry name" value="Rhamnogalacturan_acetylesterase_like"/>
    <property type="match status" value="1"/>
</dbReference>
<dbReference type="GO" id="GO:0016788">
    <property type="term" value="F:hydrolase activity, acting on ester bonds"/>
    <property type="evidence" value="ECO:0007669"/>
    <property type="project" value="UniProtKB-ARBA"/>
</dbReference>
<keyword evidence="5" id="KW-1185">Reference proteome</keyword>
<keyword evidence="2" id="KW-0378">Hydrolase</keyword>
<evidence type="ECO:0000256" key="1">
    <source>
        <dbReference type="ARBA" id="ARBA00008668"/>
    </source>
</evidence>
<dbReference type="Gene3D" id="3.40.50.1110">
    <property type="entry name" value="SGNH hydrolase"/>
    <property type="match status" value="1"/>
</dbReference>
<protein>
    <submittedName>
        <fullName evidence="4">Lysophospholipase L1</fullName>
    </submittedName>
</protein>
<dbReference type="STRING" id="692418.SAMN04488029_0631"/>
<dbReference type="Pfam" id="PF13472">
    <property type="entry name" value="Lipase_GDSL_2"/>
    <property type="match status" value="1"/>
</dbReference>
<evidence type="ECO:0000256" key="2">
    <source>
        <dbReference type="ARBA" id="ARBA00022801"/>
    </source>
</evidence>
<evidence type="ECO:0000313" key="4">
    <source>
        <dbReference type="EMBL" id="SMD32288.1"/>
    </source>
</evidence>
<dbReference type="RefSeq" id="WP_084370956.1">
    <property type="nucleotide sequence ID" value="NZ_FWYF01000001.1"/>
</dbReference>
<dbReference type="PANTHER" id="PTHR43695">
    <property type="entry name" value="PUTATIVE (AFU_ORTHOLOGUE AFUA_2G17250)-RELATED"/>
    <property type="match status" value="1"/>
</dbReference>
<dbReference type="Proteomes" id="UP000192472">
    <property type="component" value="Unassembled WGS sequence"/>
</dbReference>
<evidence type="ECO:0000313" key="5">
    <source>
        <dbReference type="Proteomes" id="UP000192472"/>
    </source>
</evidence>
<dbReference type="InterPro" id="IPR036514">
    <property type="entry name" value="SGNH_hydro_sf"/>
</dbReference>
<dbReference type="SUPFAM" id="SSF52266">
    <property type="entry name" value="SGNH hydrolase"/>
    <property type="match status" value="1"/>
</dbReference>